<keyword evidence="3" id="KW-1185">Reference proteome</keyword>
<comment type="caution">
    <text evidence="2">The sequence shown here is derived from an EMBL/GenBank/DDBJ whole genome shotgun (WGS) entry which is preliminary data.</text>
</comment>
<evidence type="ECO:0000259" key="1">
    <source>
        <dbReference type="Pfam" id="PF13966"/>
    </source>
</evidence>
<dbReference type="Pfam" id="PF13966">
    <property type="entry name" value="zf-RVT"/>
    <property type="match status" value="1"/>
</dbReference>
<name>A0A8J5Y7I1_9ROSI</name>
<dbReference type="Proteomes" id="UP000701853">
    <property type="component" value="Chromosome 12"/>
</dbReference>
<evidence type="ECO:0000313" key="3">
    <source>
        <dbReference type="Proteomes" id="UP000701853"/>
    </source>
</evidence>
<dbReference type="AlphaFoldDB" id="A0A8J5Y7I1"/>
<dbReference type="OrthoDB" id="1717299at2759"/>
<sequence length="530" mass="61331">MMRQGTPSPRRGHYSMLWRNEEPPHIAMSTQCFEVLTIWSYFYFELVLELSMNVEEDMCERIVNQLGLEHYLGPRLWLRVSCNGFGGRKVQLVKGWRFLIKPESLVARIFKAKHFPHTDFWNAQIGNYPSYVWKSIFAARKLLEEGMGWKVGSGTKINVWRDNWLPRWAGGRIHKTKANNSISMVSELIDQAQQRWKEDVISSIFDAEEAAAILCIPLPRSVEEDKVVWMGDCTGVYSVRGGYRFLINSGNTDQNSLHNTEVYRKLWLLDIPAKNKTTIWRMMYTFIPTSHILYNRRIAFVPTCSRYGCCPESILHAILECGSAKEVWYQLGLNWVTETTLNNFWDWVCCIFKTRGAGNCSRILITVWSMWCARNKQVMEGKNQIVNELRIKIESFLLEMTVIKEKLPVNQRLMSSKWQPPDRRSVKRYGIHESGSGRGFQNDNRKGALDRSAIGVYVNEIRLMALDSDSISFQHADRGSNLVAHIIASMGFKLRNSQFWVEEVPYDAIAVTERDRQLMQQPDQDGSIIA</sequence>
<dbReference type="InterPro" id="IPR026960">
    <property type="entry name" value="RVT-Znf"/>
</dbReference>
<gene>
    <name evidence="2" type="ORF">CXB51_033742</name>
</gene>
<accession>A0A8J5Y7I1</accession>
<organism evidence="2 3">
    <name type="scientific">Gossypium anomalum</name>
    <dbReference type="NCBI Taxonomy" id="47600"/>
    <lineage>
        <taxon>Eukaryota</taxon>
        <taxon>Viridiplantae</taxon>
        <taxon>Streptophyta</taxon>
        <taxon>Embryophyta</taxon>
        <taxon>Tracheophyta</taxon>
        <taxon>Spermatophyta</taxon>
        <taxon>Magnoliopsida</taxon>
        <taxon>eudicotyledons</taxon>
        <taxon>Gunneridae</taxon>
        <taxon>Pentapetalae</taxon>
        <taxon>rosids</taxon>
        <taxon>malvids</taxon>
        <taxon>Malvales</taxon>
        <taxon>Malvaceae</taxon>
        <taxon>Malvoideae</taxon>
        <taxon>Gossypium</taxon>
    </lineage>
</organism>
<dbReference type="PANTHER" id="PTHR36617">
    <property type="entry name" value="PROTEIN, PUTATIVE-RELATED"/>
    <property type="match status" value="1"/>
</dbReference>
<reference evidence="2 3" key="1">
    <citation type="journal article" date="2021" name="bioRxiv">
        <title>The Gossypium anomalum genome as a resource for cotton improvement and evolutionary analysis of hybrid incompatibility.</title>
        <authorList>
            <person name="Grover C.E."/>
            <person name="Yuan D."/>
            <person name="Arick M.A."/>
            <person name="Miller E.R."/>
            <person name="Hu G."/>
            <person name="Peterson D.G."/>
            <person name="Wendel J.F."/>
            <person name="Udall J.A."/>
        </authorList>
    </citation>
    <scope>NUCLEOTIDE SEQUENCE [LARGE SCALE GENOMIC DNA]</scope>
    <source>
        <strain evidence="2">JFW-Udall</strain>
        <tissue evidence="2">Leaf</tissue>
    </source>
</reference>
<dbReference type="EMBL" id="JAHUZN010000012">
    <property type="protein sequence ID" value="KAG8474256.1"/>
    <property type="molecule type" value="Genomic_DNA"/>
</dbReference>
<protein>
    <recommendedName>
        <fullName evidence="1">Reverse transcriptase zinc-binding domain-containing protein</fullName>
    </recommendedName>
</protein>
<feature type="domain" description="Reverse transcriptase zinc-binding" evidence="1">
    <location>
        <begin position="237"/>
        <end position="328"/>
    </location>
</feature>
<evidence type="ECO:0000313" key="2">
    <source>
        <dbReference type="EMBL" id="KAG8474256.1"/>
    </source>
</evidence>
<dbReference type="PANTHER" id="PTHR36617:SF15">
    <property type="entry name" value="REVERSE TRANSCRIPTASE ZINC-BINDING DOMAIN-CONTAINING PROTEIN"/>
    <property type="match status" value="1"/>
</dbReference>
<proteinExistence type="predicted"/>